<dbReference type="GeneID" id="15807915"/>
<organism evidence="2 3">
    <name type="scientific">Theileria equi strain WA</name>
    <dbReference type="NCBI Taxonomy" id="1537102"/>
    <lineage>
        <taxon>Eukaryota</taxon>
        <taxon>Sar</taxon>
        <taxon>Alveolata</taxon>
        <taxon>Apicomplexa</taxon>
        <taxon>Aconoidasida</taxon>
        <taxon>Piroplasmida</taxon>
        <taxon>Theileriidae</taxon>
        <taxon>Theileria</taxon>
    </lineage>
</organism>
<accession>L1LDS8</accession>
<keyword evidence="1" id="KW-0175">Coiled coil</keyword>
<dbReference type="OrthoDB" id="366312at2759"/>
<sequence length="346" mass="39185">MSLVDGCVVDVDMVQPLFGEHISDDDHFKLFSTFINLNFLKGICSCLLSIEKNPRNVKGLVSLKYKELLDTLFTSREHFIETVTSPDRKNEGIVRGNILANCFDSQNILKAYDCILETSAKASQVEIALAICHADSTEYKRGLLEQLGTDIPIEIIPAILKSLLISLEMKEELMDMQNEPIYNAVVKLRDCLFSGGLEELSTRGFSALITLFDYGLLKKRELVQEAVKELENRIENLDRYKDVLEGKLLAKSAMLLLKSSEFVLQRLSRCLCKHAHFITPGQIPIVLDIFVKLGFNEKEWLRMLEPYVEVGLFDPQTMLKVEKLCNTLGILTKPPIEESHDENGKL</sequence>
<dbReference type="EMBL" id="ACOU01000002">
    <property type="protein sequence ID" value="EKX73511.1"/>
    <property type="molecule type" value="Genomic_DNA"/>
</dbReference>
<evidence type="ECO:0000313" key="3">
    <source>
        <dbReference type="Proteomes" id="UP000031512"/>
    </source>
</evidence>
<dbReference type="RefSeq" id="XP_004832963.1">
    <property type="nucleotide sequence ID" value="XM_004832906.1"/>
</dbReference>
<gene>
    <name evidence="2" type="ORF">BEWA_035470</name>
</gene>
<keyword evidence="3" id="KW-1185">Reference proteome</keyword>
<evidence type="ECO:0000313" key="2">
    <source>
        <dbReference type="EMBL" id="EKX73511.1"/>
    </source>
</evidence>
<dbReference type="KEGG" id="beq:BEWA_035470"/>
<protein>
    <submittedName>
        <fullName evidence="2">Uncharacterized protein</fullName>
    </submittedName>
</protein>
<feature type="coiled-coil region" evidence="1">
    <location>
        <begin position="220"/>
        <end position="247"/>
    </location>
</feature>
<dbReference type="AlphaFoldDB" id="L1LDS8"/>
<dbReference type="Proteomes" id="UP000031512">
    <property type="component" value="Unassembled WGS sequence"/>
</dbReference>
<reference evidence="2 3" key="1">
    <citation type="journal article" date="2012" name="BMC Genomics">
        <title>Comparative genomic analysis and phylogenetic position of Theileria equi.</title>
        <authorList>
            <person name="Kappmeyer L.S."/>
            <person name="Thiagarajan M."/>
            <person name="Herndon D.R."/>
            <person name="Ramsay J.D."/>
            <person name="Caler E."/>
            <person name="Djikeng A."/>
            <person name="Gillespie J.J."/>
            <person name="Lau A.O."/>
            <person name="Roalson E.H."/>
            <person name="Silva J.C."/>
            <person name="Silva M.G."/>
            <person name="Suarez C.E."/>
            <person name="Ueti M.W."/>
            <person name="Nene V.M."/>
            <person name="Mealey R.H."/>
            <person name="Knowles D.P."/>
            <person name="Brayton K.A."/>
        </authorList>
    </citation>
    <scope>NUCLEOTIDE SEQUENCE [LARGE SCALE GENOMIC DNA]</scope>
    <source>
        <strain evidence="2 3">WA</strain>
    </source>
</reference>
<name>L1LDS8_THEEQ</name>
<comment type="caution">
    <text evidence="2">The sequence shown here is derived from an EMBL/GenBank/DDBJ whole genome shotgun (WGS) entry which is preliminary data.</text>
</comment>
<evidence type="ECO:0000256" key="1">
    <source>
        <dbReference type="SAM" id="Coils"/>
    </source>
</evidence>
<proteinExistence type="predicted"/>
<dbReference type="VEuPathDB" id="PiroplasmaDB:BEWA_035470"/>